<protein>
    <submittedName>
        <fullName evidence="2">Putative Nudix hydrolase</fullName>
    </submittedName>
</protein>
<sequence>MTEERFDIFDESGQQIGVEARSEVHRKGDWHQTFHCWLYRVHNGQLELLFQKRHPEKDTGPNLLDITSAGHLLAGERPCDGVRELEEELGLVVPYEKLRQIGVIRDVITAPGIIDKELCHVFAMECDQPLHEYRLQKEEVTGLLWVNVQELEALFADQLSQVAAKGFLTDAAGERYDASLMVKQSDFVPHEVHYYQEVFQAIKSWL</sequence>
<reference evidence="2 3" key="1">
    <citation type="submission" date="2019-06" db="EMBL/GenBank/DDBJ databases">
        <title>Whole genome shotgun sequence of Brevibacillus parabrevis NBRC 12334.</title>
        <authorList>
            <person name="Hosoyama A."/>
            <person name="Uohara A."/>
            <person name="Ohji S."/>
            <person name="Ichikawa N."/>
        </authorList>
    </citation>
    <scope>NUCLEOTIDE SEQUENCE [LARGE SCALE GENOMIC DNA]</scope>
    <source>
        <strain evidence="2 3">NBRC 12334</strain>
    </source>
</reference>
<evidence type="ECO:0000313" key="2">
    <source>
        <dbReference type="EMBL" id="GEB33471.1"/>
    </source>
</evidence>
<dbReference type="CDD" id="cd04692">
    <property type="entry name" value="NUDIX_Hydrolase"/>
    <property type="match status" value="1"/>
</dbReference>
<dbReference type="Gene3D" id="3.90.79.10">
    <property type="entry name" value="Nucleoside Triphosphate Pyrophosphohydrolase"/>
    <property type="match status" value="1"/>
</dbReference>
<evidence type="ECO:0000313" key="3">
    <source>
        <dbReference type="Proteomes" id="UP000316882"/>
    </source>
</evidence>
<organism evidence="2 3">
    <name type="scientific">Brevibacillus parabrevis</name>
    <dbReference type="NCBI Taxonomy" id="54914"/>
    <lineage>
        <taxon>Bacteria</taxon>
        <taxon>Bacillati</taxon>
        <taxon>Bacillota</taxon>
        <taxon>Bacilli</taxon>
        <taxon>Bacillales</taxon>
        <taxon>Paenibacillaceae</taxon>
        <taxon>Brevibacillus</taxon>
    </lineage>
</organism>
<keyword evidence="3" id="KW-1185">Reference proteome</keyword>
<dbReference type="PROSITE" id="PS51462">
    <property type="entry name" value="NUDIX"/>
    <property type="match status" value="1"/>
</dbReference>
<evidence type="ECO:0000259" key="1">
    <source>
        <dbReference type="PROSITE" id="PS51462"/>
    </source>
</evidence>
<dbReference type="PANTHER" id="PTHR10885">
    <property type="entry name" value="ISOPENTENYL-DIPHOSPHATE DELTA-ISOMERASE"/>
    <property type="match status" value="1"/>
</dbReference>
<gene>
    <name evidence="2" type="ORF">BPA01_30510</name>
</gene>
<dbReference type="EMBL" id="BJMH01000014">
    <property type="protein sequence ID" value="GEB33471.1"/>
    <property type="molecule type" value="Genomic_DNA"/>
</dbReference>
<comment type="caution">
    <text evidence="2">The sequence shown here is derived from an EMBL/GenBank/DDBJ whole genome shotgun (WGS) entry which is preliminary data.</text>
</comment>
<dbReference type="AlphaFoldDB" id="A0A4Y3PT17"/>
<proteinExistence type="predicted"/>
<dbReference type="STRING" id="54914.AV540_13640"/>
<dbReference type="InterPro" id="IPR000086">
    <property type="entry name" value="NUDIX_hydrolase_dom"/>
</dbReference>
<dbReference type="InterPro" id="IPR015797">
    <property type="entry name" value="NUDIX_hydrolase-like_dom_sf"/>
</dbReference>
<dbReference type="GeneID" id="87614465"/>
<dbReference type="RefSeq" id="WP_122963113.1">
    <property type="nucleotide sequence ID" value="NZ_BJMH01000014.1"/>
</dbReference>
<name>A0A4Y3PT17_BREPA</name>
<dbReference type="Pfam" id="PF00293">
    <property type="entry name" value="NUDIX"/>
    <property type="match status" value="1"/>
</dbReference>
<accession>A0A4Y3PT17</accession>
<dbReference type="SUPFAM" id="SSF55811">
    <property type="entry name" value="Nudix"/>
    <property type="match status" value="1"/>
</dbReference>
<dbReference type="Proteomes" id="UP000316882">
    <property type="component" value="Unassembled WGS sequence"/>
</dbReference>
<dbReference type="PANTHER" id="PTHR10885:SF0">
    <property type="entry name" value="ISOPENTENYL-DIPHOSPHATE DELTA-ISOMERASE"/>
    <property type="match status" value="1"/>
</dbReference>
<feature type="domain" description="Nudix hydrolase" evidence="1">
    <location>
        <begin position="29"/>
        <end position="168"/>
    </location>
</feature>
<dbReference type="GO" id="GO:0016787">
    <property type="term" value="F:hydrolase activity"/>
    <property type="evidence" value="ECO:0007669"/>
    <property type="project" value="UniProtKB-KW"/>
</dbReference>
<keyword evidence="2" id="KW-0378">Hydrolase</keyword>